<reference evidence="4" key="1">
    <citation type="journal article" date="2019" name="Int. J. Syst. Evol. Microbiol.">
        <title>The Global Catalogue of Microorganisms (GCM) 10K type strain sequencing project: providing services to taxonomists for standard genome sequencing and annotation.</title>
        <authorList>
            <consortium name="The Broad Institute Genomics Platform"/>
            <consortium name="The Broad Institute Genome Sequencing Center for Infectious Disease"/>
            <person name="Wu L."/>
            <person name="Ma J."/>
        </authorList>
    </citation>
    <scope>NUCLEOTIDE SEQUENCE [LARGE SCALE GENOMIC DNA]</scope>
    <source>
        <strain evidence="4">JCM 31920</strain>
    </source>
</reference>
<dbReference type="SUPFAM" id="SSF89392">
    <property type="entry name" value="Prokaryotic lipoproteins and lipoprotein localization factors"/>
    <property type="match status" value="1"/>
</dbReference>
<proteinExistence type="predicted"/>
<keyword evidence="4" id="KW-1185">Reference proteome</keyword>
<evidence type="ECO:0000313" key="4">
    <source>
        <dbReference type="Proteomes" id="UP001501508"/>
    </source>
</evidence>
<comment type="caution">
    <text evidence="3">The sequence shown here is derived from an EMBL/GenBank/DDBJ whole genome shotgun (WGS) entry which is preliminary data.</text>
</comment>
<keyword evidence="1 2" id="KW-0732">Signal</keyword>
<name>A0ABP8M9L0_9BACT</name>
<feature type="signal peptide" evidence="2">
    <location>
        <begin position="1"/>
        <end position="19"/>
    </location>
</feature>
<feature type="chain" id="PRO_5047324176" description="Outer membrane lipoprotein carrier protein LolA" evidence="2">
    <location>
        <begin position="20"/>
        <end position="209"/>
    </location>
</feature>
<dbReference type="InterPro" id="IPR029046">
    <property type="entry name" value="LolA/LolB/LppX"/>
</dbReference>
<evidence type="ECO:0000256" key="1">
    <source>
        <dbReference type="ARBA" id="ARBA00022729"/>
    </source>
</evidence>
<dbReference type="CDD" id="cd16325">
    <property type="entry name" value="LolA"/>
    <property type="match status" value="1"/>
</dbReference>
<sequence>MSAKKLFLLLMFFSGVASAQDEKRALSILDEMSRRYQAYSSFKINFTYAPAGGRPARGEAIVKGQKFRLKMADQEIVTDGKTIATYIPETNEVTLQAYDPQEIGDLSPARIYLAYKKGYKNAFTGETNANGQTFENIRLTPTGSSAPISKVELKIGKQDKAIKGWKVFAKGSDTMNFDVTGFQANPDPADADFTFSKKLFPGAEIVDLR</sequence>
<evidence type="ECO:0008006" key="5">
    <source>
        <dbReference type="Google" id="ProtNLM"/>
    </source>
</evidence>
<dbReference type="Gene3D" id="2.50.20.10">
    <property type="entry name" value="Lipoprotein localisation LolA/LolB/LppX"/>
    <property type="match status" value="1"/>
</dbReference>
<dbReference type="PANTHER" id="PTHR35869:SF1">
    <property type="entry name" value="OUTER-MEMBRANE LIPOPROTEIN CARRIER PROTEIN"/>
    <property type="match status" value="1"/>
</dbReference>
<dbReference type="RefSeq" id="WP_345032711.1">
    <property type="nucleotide sequence ID" value="NZ_BAABEY010000036.1"/>
</dbReference>
<dbReference type="EMBL" id="BAABEY010000036">
    <property type="protein sequence ID" value="GAA4446960.1"/>
    <property type="molecule type" value="Genomic_DNA"/>
</dbReference>
<evidence type="ECO:0000313" key="3">
    <source>
        <dbReference type="EMBL" id="GAA4446960.1"/>
    </source>
</evidence>
<dbReference type="Pfam" id="PF03548">
    <property type="entry name" value="LolA"/>
    <property type="match status" value="1"/>
</dbReference>
<gene>
    <name evidence="3" type="ORF">GCM10023091_41060</name>
</gene>
<dbReference type="InterPro" id="IPR004564">
    <property type="entry name" value="OM_lipoprot_carrier_LolA-like"/>
</dbReference>
<protein>
    <recommendedName>
        <fullName evidence="5">Outer membrane lipoprotein carrier protein LolA</fullName>
    </recommendedName>
</protein>
<dbReference type="Proteomes" id="UP001501508">
    <property type="component" value="Unassembled WGS sequence"/>
</dbReference>
<organism evidence="3 4">
    <name type="scientific">Ravibacter arvi</name>
    <dbReference type="NCBI Taxonomy" id="2051041"/>
    <lineage>
        <taxon>Bacteria</taxon>
        <taxon>Pseudomonadati</taxon>
        <taxon>Bacteroidota</taxon>
        <taxon>Cytophagia</taxon>
        <taxon>Cytophagales</taxon>
        <taxon>Spirosomataceae</taxon>
        <taxon>Ravibacter</taxon>
    </lineage>
</organism>
<dbReference type="PANTHER" id="PTHR35869">
    <property type="entry name" value="OUTER-MEMBRANE LIPOPROTEIN CARRIER PROTEIN"/>
    <property type="match status" value="1"/>
</dbReference>
<evidence type="ECO:0000256" key="2">
    <source>
        <dbReference type="SAM" id="SignalP"/>
    </source>
</evidence>
<accession>A0ABP8M9L0</accession>